<dbReference type="InterPro" id="IPR006143">
    <property type="entry name" value="RND_pump_MFP"/>
</dbReference>
<feature type="domain" description="YknX-like beta-barrel" evidence="7">
    <location>
        <begin position="278"/>
        <end position="347"/>
    </location>
</feature>
<keyword evidence="3 4" id="KW-0175">Coiled coil</keyword>
<dbReference type="Gene3D" id="1.10.287.470">
    <property type="entry name" value="Helix hairpin bin"/>
    <property type="match status" value="1"/>
</dbReference>
<name>A0A845L3I4_9FIRM</name>
<feature type="region of interest" description="Disordered" evidence="5">
    <location>
        <begin position="416"/>
        <end position="460"/>
    </location>
</feature>
<dbReference type="InterPro" id="IPR059052">
    <property type="entry name" value="HH_YbhG-like"/>
</dbReference>
<dbReference type="OrthoDB" id="250565at2"/>
<evidence type="ECO:0000259" key="7">
    <source>
        <dbReference type="Pfam" id="PF25990"/>
    </source>
</evidence>
<reference evidence="8 9" key="1">
    <citation type="submission" date="2020-01" db="EMBL/GenBank/DDBJ databases">
        <title>Whole-genome sequence of Heliobacterium undosum DSM 13378.</title>
        <authorList>
            <person name="Kyndt J.A."/>
            <person name="Meyer T.E."/>
        </authorList>
    </citation>
    <scope>NUCLEOTIDE SEQUENCE [LARGE SCALE GENOMIC DNA]</scope>
    <source>
        <strain evidence="8 9">DSM 13378</strain>
    </source>
</reference>
<evidence type="ECO:0000256" key="4">
    <source>
        <dbReference type="SAM" id="Coils"/>
    </source>
</evidence>
<evidence type="ECO:0000256" key="1">
    <source>
        <dbReference type="ARBA" id="ARBA00004196"/>
    </source>
</evidence>
<dbReference type="SUPFAM" id="SSF111369">
    <property type="entry name" value="HlyD-like secretion proteins"/>
    <property type="match status" value="1"/>
</dbReference>
<dbReference type="Proteomes" id="UP000463470">
    <property type="component" value="Unassembled WGS sequence"/>
</dbReference>
<dbReference type="AlphaFoldDB" id="A0A845L3I4"/>
<dbReference type="InterPro" id="IPR050465">
    <property type="entry name" value="UPF0194_transport"/>
</dbReference>
<feature type="domain" description="YbhG-like alpha-helical hairpin" evidence="6">
    <location>
        <begin position="117"/>
        <end position="225"/>
    </location>
</feature>
<feature type="coiled-coil region" evidence="4">
    <location>
        <begin position="141"/>
        <end position="168"/>
    </location>
</feature>
<dbReference type="Gene3D" id="2.40.30.170">
    <property type="match status" value="1"/>
</dbReference>
<dbReference type="NCBIfam" id="TIGR01730">
    <property type="entry name" value="RND_mfp"/>
    <property type="match status" value="1"/>
</dbReference>
<comment type="caution">
    <text evidence="8">The sequence shown here is derived from an EMBL/GenBank/DDBJ whole genome shotgun (WGS) entry which is preliminary data.</text>
</comment>
<feature type="compositionally biased region" description="Polar residues" evidence="5">
    <location>
        <begin position="416"/>
        <end position="428"/>
    </location>
</feature>
<dbReference type="Gene3D" id="2.40.50.100">
    <property type="match status" value="1"/>
</dbReference>
<organism evidence="8 9">
    <name type="scientific">Heliomicrobium undosum</name>
    <dbReference type="NCBI Taxonomy" id="121734"/>
    <lineage>
        <taxon>Bacteria</taxon>
        <taxon>Bacillati</taxon>
        <taxon>Bacillota</taxon>
        <taxon>Clostridia</taxon>
        <taxon>Eubacteriales</taxon>
        <taxon>Heliobacteriaceae</taxon>
        <taxon>Heliomicrobium</taxon>
    </lineage>
</organism>
<evidence type="ECO:0000313" key="8">
    <source>
        <dbReference type="EMBL" id="MZP28318.1"/>
    </source>
</evidence>
<dbReference type="GO" id="GO:0022857">
    <property type="term" value="F:transmembrane transporter activity"/>
    <property type="evidence" value="ECO:0007669"/>
    <property type="project" value="InterPro"/>
</dbReference>
<dbReference type="PANTHER" id="PTHR32347:SF14">
    <property type="entry name" value="EFFLUX SYSTEM COMPONENT YKNX-RELATED"/>
    <property type="match status" value="1"/>
</dbReference>
<dbReference type="InterPro" id="IPR058636">
    <property type="entry name" value="Beta-barrel_YknX"/>
</dbReference>
<sequence>MTEPMQWLKGNKKLIAWAVALTLAGGGGYGLYAWRSGQALEAQRLQGGVTREITVKKATITEKVTALGVLEPLATYEIKAKTEGTVTGLAVKETEEVKAGQVLAVLASESLNAEAARAVVTLKSAQASLEKTRQGTTAEEIAQQEVALRQAEINLARSQSDLEKNQRLYENGAIPLADLEKAQDQAALDEQTFQSAQLKLAQLKRQPEPTDVTIAEAKVEEARISRDQALQNQNDARIAAPVDGTILSLTMKNDDSVANNTVVATVANLKVMRGNFYVNEIDVPKVKLGMAANVKVDALGGRVFKGKVTQIGQNPKTIDNVVNYQVLVEVDNLEGQLRSGMTMSVEIVINQKQDVAAIPLEALIEREGTAGVMIPAAEEGGRPTFKRIKTGLRDDTMVEVVEGLAEGDRIAIVSTARRTTTTGGNPLQSIGGAGGGSRAGTGAGGGQSGGGFGQSSGQRR</sequence>
<accession>A0A845L3I4</accession>
<evidence type="ECO:0000259" key="6">
    <source>
        <dbReference type="Pfam" id="PF25881"/>
    </source>
</evidence>
<evidence type="ECO:0000256" key="5">
    <source>
        <dbReference type="SAM" id="MobiDB-lite"/>
    </source>
</evidence>
<dbReference type="RefSeq" id="WP_161253511.1">
    <property type="nucleotide sequence ID" value="NZ_WXEY01000001.1"/>
</dbReference>
<feature type="compositionally biased region" description="Gly residues" evidence="5">
    <location>
        <begin position="431"/>
        <end position="454"/>
    </location>
</feature>
<dbReference type="GO" id="GO:0030313">
    <property type="term" value="C:cell envelope"/>
    <property type="evidence" value="ECO:0007669"/>
    <property type="project" value="UniProtKB-SubCell"/>
</dbReference>
<dbReference type="Pfam" id="PF25881">
    <property type="entry name" value="HH_YBHG"/>
    <property type="match status" value="1"/>
</dbReference>
<comment type="subcellular location">
    <subcellularLocation>
        <location evidence="1">Cell envelope</location>
    </subcellularLocation>
</comment>
<dbReference type="PANTHER" id="PTHR32347">
    <property type="entry name" value="EFFLUX SYSTEM COMPONENT YKNX-RELATED"/>
    <property type="match status" value="1"/>
</dbReference>
<dbReference type="GO" id="GO:0016020">
    <property type="term" value="C:membrane"/>
    <property type="evidence" value="ECO:0007669"/>
    <property type="project" value="InterPro"/>
</dbReference>
<protein>
    <submittedName>
        <fullName evidence="8">Efflux RND transporter periplasmic adaptor subunit</fullName>
    </submittedName>
</protein>
<dbReference type="Gene3D" id="2.40.420.20">
    <property type="match status" value="1"/>
</dbReference>
<keyword evidence="9" id="KW-1185">Reference proteome</keyword>
<evidence type="ECO:0000313" key="9">
    <source>
        <dbReference type="Proteomes" id="UP000463470"/>
    </source>
</evidence>
<evidence type="ECO:0000256" key="2">
    <source>
        <dbReference type="ARBA" id="ARBA00009477"/>
    </source>
</evidence>
<evidence type="ECO:0000256" key="3">
    <source>
        <dbReference type="ARBA" id="ARBA00023054"/>
    </source>
</evidence>
<proteinExistence type="inferred from homology"/>
<dbReference type="Pfam" id="PF25990">
    <property type="entry name" value="Beta-barrel_YknX"/>
    <property type="match status" value="1"/>
</dbReference>
<dbReference type="EMBL" id="WXEY01000001">
    <property type="protein sequence ID" value="MZP28318.1"/>
    <property type="molecule type" value="Genomic_DNA"/>
</dbReference>
<comment type="similarity">
    <text evidence="2">Belongs to the membrane fusion protein (MFP) (TC 8.A.1) family.</text>
</comment>
<gene>
    <name evidence="8" type="ORF">GTO91_01090</name>
</gene>